<gene>
    <name evidence="3" type="ORF">NKR19_g422</name>
</gene>
<dbReference type="EMBL" id="JANBVN010000004">
    <property type="protein sequence ID" value="KAJ9165379.1"/>
    <property type="molecule type" value="Genomic_DNA"/>
</dbReference>
<dbReference type="AlphaFoldDB" id="A0AA38W0X9"/>
<dbReference type="Proteomes" id="UP001174691">
    <property type="component" value="Unassembled WGS sequence"/>
</dbReference>
<evidence type="ECO:0000256" key="1">
    <source>
        <dbReference type="SAM" id="Coils"/>
    </source>
</evidence>
<protein>
    <submittedName>
        <fullName evidence="3">Uncharacterized protein</fullName>
    </submittedName>
</protein>
<keyword evidence="4" id="KW-1185">Reference proteome</keyword>
<organism evidence="3 4">
    <name type="scientific">Coniochaeta hoffmannii</name>
    <dbReference type="NCBI Taxonomy" id="91930"/>
    <lineage>
        <taxon>Eukaryota</taxon>
        <taxon>Fungi</taxon>
        <taxon>Dikarya</taxon>
        <taxon>Ascomycota</taxon>
        <taxon>Pezizomycotina</taxon>
        <taxon>Sordariomycetes</taxon>
        <taxon>Sordariomycetidae</taxon>
        <taxon>Coniochaetales</taxon>
        <taxon>Coniochaetaceae</taxon>
        <taxon>Coniochaeta</taxon>
    </lineage>
</organism>
<keyword evidence="1" id="KW-0175">Coiled coil</keyword>
<dbReference type="PROSITE" id="PS51257">
    <property type="entry name" value="PROKAR_LIPOPROTEIN"/>
    <property type="match status" value="1"/>
</dbReference>
<accession>A0AA38W0X9</accession>
<evidence type="ECO:0000256" key="2">
    <source>
        <dbReference type="SAM" id="MobiDB-lite"/>
    </source>
</evidence>
<feature type="coiled-coil region" evidence="1">
    <location>
        <begin position="141"/>
        <end position="168"/>
    </location>
</feature>
<reference evidence="3" key="1">
    <citation type="submission" date="2022-07" db="EMBL/GenBank/DDBJ databases">
        <title>Fungi with potential for degradation of polypropylene.</title>
        <authorList>
            <person name="Gostincar C."/>
        </authorList>
    </citation>
    <scope>NUCLEOTIDE SEQUENCE</scope>
    <source>
        <strain evidence="3">EXF-13287</strain>
    </source>
</reference>
<name>A0AA38W0X9_9PEZI</name>
<comment type="caution">
    <text evidence="3">The sequence shown here is derived from an EMBL/GenBank/DDBJ whole genome shotgun (WGS) entry which is preliminary data.</text>
</comment>
<feature type="region of interest" description="Disordered" evidence="2">
    <location>
        <begin position="72"/>
        <end position="97"/>
    </location>
</feature>
<sequence>MEKGHWNTTYAWALVQACIKRYLMLEVGVCTIPVIVTFEKEQLELSEVLLTTLNRSLETGFGYNIVTGGGETGATRSRRSGADYAQKTAGGGPGASRKMEQQLRSMLLTDPRTRIRPSKIRLIDLDKLEQDARDSIVPLDLDALVARRDELRAELQRRQDMLTVLEALGQLDKNLQDDTPHAVSLAHSRVFQTLVCAVIEFANTARFVVNGYADMYAVPMVTTQSRDPDLPRKACRGAFEPQIPPDAQLGAVGRPVHGEIGRAAGASAADPGSSSSAVVVIVLSGKCGLDSYGEPDIRLPYQDEARARLLLGNVIVYRTRRATLTASSPERVSQHVEVAPCLPAHRLARADGQFAELLGGVDDLLSRAADRLGQLGVEVPVRIWFGRGERQVG</sequence>
<evidence type="ECO:0000313" key="3">
    <source>
        <dbReference type="EMBL" id="KAJ9165379.1"/>
    </source>
</evidence>
<proteinExistence type="predicted"/>
<evidence type="ECO:0000313" key="4">
    <source>
        <dbReference type="Proteomes" id="UP001174691"/>
    </source>
</evidence>